<evidence type="ECO:0000259" key="4">
    <source>
        <dbReference type="Pfam" id="PF23714"/>
    </source>
</evidence>
<dbReference type="Pfam" id="PF23714">
    <property type="entry name" value="Rv3627c_N"/>
    <property type="match status" value="1"/>
</dbReference>
<dbReference type="Gene3D" id="3.40.710.10">
    <property type="entry name" value="DD-peptidase/beta-lactamase superfamily"/>
    <property type="match status" value="2"/>
</dbReference>
<comment type="similarity">
    <text evidence="1">Belongs to the peptidase S13 family.</text>
</comment>
<protein>
    <submittedName>
        <fullName evidence="5">D-alanyl-D-alanine carboxypeptidase/D-alanyl-D-alanine-endopeptidase</fullName>
        <ecNumber evidence="5">3.4.16.4</ecNumber>
    </submittedName>
</protein>
<dbReference type="Pfam" id="PF02113">
    <property type="entry name" value="Peptidase_S13"/>
    <property type="match status" value="1"/>
</dbReference>
<sequence length="459" mass="46657">MHPTRWRRSTHLGIAGAVLALAAVVVTVAAVVLPDDPAEQGVAPPPEPSMAAAAPGIVPVGDDAPVPTAGALAGTMAPLLADPNLGRLTGRITDAMTGQTLWSQQGELPMQPASTNKVLTAAAALLALDRDARVPTRVTAGDAPGVVVLVGGGDPTLSTAPTGEDTWYRGAARLSDLADQVRRSGVTPTEIQVDTSAFSGPTMAPGWDALDIDGGDIAPIEAVMVDGGRVQPTTVESKRSPTPALDAGRALAAALGVDPERVSITAGSVTGRELGTVWSAPLIMRLGEMMNASDNVMAECIGREVAAALGRPRSFDGAVDAVTNRLATAHIEVGGAVLMDSSGLSEDDRLSARNLDAVVQAAAGPGQPELRPLLDLLPVAGGSGTLSERFRNPKTSQGSAGWLRAKTGSLTRTNALAGVVTDRDERVLTFAFISNDAGPTGRVAIDALAAVLRSCGCGG</sequence>
<dbReference type="InterPro" id="IPR012338">
    <property type="entry name" value="Beta-lactam/transpept-like"/>
</dbReference>
<keyword evidence="2 5" id="KW-0378">Hydrolase</keyword>
<dbReference type="Proteomes" id="UP001519535">
    <property type="component" value="Unassembled WGS sequence"/>
</dbReference>
<gene>
    <name evidence="5" type="primary">dacB</name>
    <name evidence="5" type="ORF">KIH27_06305</name>
</gene>
<feature type="domain" description="Carboxypeptidase Rv3627c-like N-terminal" evidence="4">
    <location>
        <begin position="1"/>
        <end position="59"/>
    </location>
</feature>
<feature type="transmembrane region" description="Helical" evidence="3">
    <location>
        <begin position="12"/>
        <end position="33"/>
    </location>
</feature>
<reference evidence="5 6" key="1">
    <citation type="submission" date="2021-05" db="EMBL/GenBank/DDBJ databases">
        <title>Mycobacterium acidophilum sp. nov., an extremely acid-tolerant member of the genus Mycobacterium.</title>
        <authorList>
            <person name="Xia J."/>
        </authorList>
    </citation>
    <scope>NUCLEOTIDE SEQUENCE [LARGE SCALE GENOMIC DNA]</scope>
    <source>
        <strain evidence="5 6">M1</strain>
    </source>
</reference>
<dbReference type="EMBL" id="JAHCLR010000007">
    <property type="protein sequence ID" value="MBS9533203.1"/>
    <property type="molecule type" value="Genomic_DNA"/>
</dbReference>
<keyword evidence="5" id="KW-0121">Carboxypeptidase</keyword>
<evidence type="ECO:0000256" key="3">
    <source>
        <dbReference type="SAM" id="Phobius"/>
    </source>
</evidence>
<evidence type="ECO:0000313" key="5">
    <source>
        <dbReference type="EMBL" id="MBS9533203.1"/>
    </source>
</evidence>
<keyword evidence="3" id="KW-0472">Membrane</keyword>
<organism evidence="5 6">
    <name type="scientific">Mycolicibacter acidiphilus</name>
    <dbReference type="NCBI Taxonomy" id="2835306"/>
    <lineage>
        <taxon>Bacteria</taxon>
        <taxon>Bacillati</taxon>
        <taxon>Actinomycetota</taxon>
        <taxon>Actinomycetes</taxon>
        <taxon>Mycobacteriales</taxon>
        <taxon>Mycobacteriaceae</taxon>
        <taxon>Mycolicibacter</taxon>
    </lineage>
</organism>
<dbReference type="EC" id="3.4.16.4" evidence="5"/>
<dbReference type="Gene3D" id="3.50.80.20">
    <property type="entry name" value="D-Ala-D-Ala carboxypeptidase C, peptidase S13"/>
    <property type="match status" value="1"/>
</dbReference>
<name>A0ABS5RFY9_9MYCO</name>
<dbReference type="PRINTS" id="PR00922">
    <property type="entry name" value="DADACBPTASE3"/>
</dbReference>
<evidence type="ECO:0000256" key="1">
    <source>
        <dbReference type="ARBA" id="ARBA00006096"/>
    </source>
</evidence>
<dbReference type="PANTHER" id="PTHR30023">
    <property type="entry name" value="D-ALANYL-D-ALANINE CARBOXYPEPTIDASE"/>
    <property type="match status" value="1"/>
</dbReference>
<keyword evidence="3" id="KW-1133">Transmembrane helix</keyword>
<accession>A0ABS5RFY9</accession>
<keyword evidence="5" id="KW-0645">Protease</keyword>
<dbReference type="SUPFAM" id="SSF56601">
    <property type="entry name" value="beta-lactamase/transpeptidase-like"/>
    <property type="match status" value="1"/>
</dbReference>
<dbReference type="InterPro" id="IPR000667">
    <property type="entry name" value="Peptidase_S13"/>
</dbReference>
<dbReference type="NCBIfam" id="TIGR00666">
    <property type="entry name" value="PBP4"/>
    <property type="match status" value="2"/>
</dbReference>
<dbReference type="RefSeq" id="WP_214092085.1">
    <property type="nucleotide sequence ID" value="NZ_JAHCLR010000007.1"/>
</dbReference>
<comment type="caution">
    <text evidence="5">The sequence shown here is derived from an EMBL/GenBank/DDBJ whole genome shotgun (WGS) entry which is preliminary data.</text>
</comment>
<dbReference type="GO" id="GO:0009002">
    <property type="term" value="F:serine-type D-Ala-D-Ala carboxypeptidase activity"/>
    <property type="evidence" value="ECO:0007669"/>
    <property type="project" value="UniProtKB-EC"/>
</dbReference>
<keyword evidence="3" id="KW-0812">Transmembrane</keyword>
<proteinExistence type="inferred from homology"/>
<dbReference type="InterPro" id="IPR056340">
    <property type="entry name" value="Rv3627c-like_N"/>
</dbReference>
<evidence type="ECO:0000313" key="6">
    <source>
        <dbReference type="Proteomes" id="UP001519535"/>
    </source>
</evidence>
<dbReference type="PANTHER" id="PTHR30023:SF0">
    <property type="entry name" value="PENICILLIN-SENSITIVE CARBOXYPEPTIDASE A"/>
    <property type="match status" value="1"/>
</dbReference>
<evidence type="ECO:0000256" key="2">
    <source>
        <dbReference type="ARBA" id="ARBA00022801"/>
    </source>
</evidence>
<keyword evidence="6" id="KW-1185">Reference proteome</keyword>